<evidence type="ECO:0000256" key="1">
    <source>
        <dbReference type="ARBA" id="ARBA00004328"/>
    </source>
</evidence>
<sequence length="484" mass="56773">MRKFRIGKKVYDLPKPGKQNPEEHTAIKKLSKELEVARTEGKYSRQDSTVASVIPKEAYKIAANFIKKKNRKLYGGTALNMYLPPKHKIYKKSTLPDYDFFSPDPWVDAVELADLLYKAGFKYTETKAGVHKGTFKVFANFWPIADITYLPQELYDQITTTKKNGYTLVSPAYLQMTMYNIISKPIESPVRWPQVAFRQKLLEQWAAPKYRKKQCAIDLIAEKEHVELDPELEKALQVVYREARKAKLIHYGALAYNKYITLGGGNLRIPVYFYELLAEDAGKYAKEFEKQIKKVIQNTLVNDLVYLPYKDMNKMSYVLYMVIGEEQYPLFSITELTRCIPYKYLGGRYYCSIDYLFYELYNQMFNEDTDLHAFDVSCLIRYLYYTQQRYYKKKRISELDKSPFQRFVTKCRGPYYDVVREEFYSRWVNRAEQLSRTTDILPLGDTVQITGATGRKIRVYPQDLIEPEECRGLEKNDCDIHVTG</sequence>
<dbReference type="GO" id="GO:1990817">
    <property type="term" value="F:poly(A) RNA polymerase activity"/>
    <property type="evidence" value="ECO:0007669"/>
    <property type="project" value="UniProtKB-EC"/>
</dbReference>
<comment type="similarity">
    <text evidence="9">Belongs to the poxviridae poly(A) polymerase catalytic subunit family. Highly divergent.</text>
</comment>
<reference evidence="13" key="1">
    <citation type="journal article" date="2019" name="MBio">
        <title>Virus Genomes from Deep Sea Sediments Expand the Ocean Megavirome and Support Independent Origins of Viral Gigantism.</title>
        <authorList>
            <person name="Backstrom D."/>
            <person name="Yutin N."/>
            <person name="Jorgensen S.L."/>
            <person name="Dharamshi J."/>
            <person name="Homa F."/>
            <person name="Zaremba-Niedwiedzka K."/>
            <person name="Spang A."/>
            <person name="Wolf Y.I."/>
            <person name="Koonin E.V."/>
            <person name="Ettema T.J."/>
        </authorList>
    </citation>
    <scope>NUCLEOTIDE SEQUENCE</scope>
</reference>
<keyword evidence="4" id="KW-0808">Transferase</keyword>
<dbReference type="GO" id="GO:0044423">
    <property type="term" value="C:virion component"/>
    <property type="evidence" value="ECO:0007669"/>
    <property type="project" value="UniProtKB-KW"/>
</dbReference>
<dbReference type="CDD" id="cd20922">
    <property type="entry name" value="polyA_pol_Marseille"/>
    <property type="match status" value="1"/>
</dbReference>
<dbReference type="Pfam" id="PF19244">
    <property type="entry name" value="Poly_A_pol_cat"/>
    <property type="match status" value="1"/>
</dbReference>
<evidence type="ECO:0000256" key="7">
    <source>
        <dbReference type="ARBA" id="ARBA00022844"/>
    </source>
</evidence>
<keyword evidence="8" id="KW-0804">Transcription</keyword>
<name>A0A481YZA1_9VIRU</name>
<dbReference type="EC" id="2.7.7.19" evidence="2"/>
<evidence type="ECO:0000256" key="6">
    <source>
        <dbReference type="ARBA" id="ARBA00022840"/>
    </source>
</evidence>
<keyword evidence="3" id="KW-0507">mRNA processing</keyword>
<dbReference type="EMBL" id="MK500369">
    <property type="protein sequence ID" value="QBK87786.1"/>
    <property type="molecule type" value="Genomic_DNA"/>
</dbReference>
<dbReference type="GO" id="GO:0006397">
    <property type="term" value="P:mRNA processing"/>
    <property type="evidence" value="ECO:0007669"/>
    <property type="project" value="UniProtKB-KW"/>
</dbReference>
<gene>
    <name evidence="13" type="ORF">LCMAC202_01220</name>
</gene>
<organism evidence="13">
    <name type="scientific">Marseillevirus LCMAC202</name>
    <dbReference type="NCBI Taxonomy" id="2506606"/>
    <lineage>
        <taxon>Viruses</taxon>
        <taxon>Varidnaviria</taxon>
        <taxon>Bamfordvirae</taxon>
        <taxon>Nucleocytoviricota</taxon>
        <taxon>Megaviricetes</taxon>
        <taxon>Pimascovirales</taxon>
        <taxon>Pimascovirales incertae sedis</taxon>
        <taxon>Marseilleviridae</taxon>
    </lineage>
</organism>
<dbReference type="InterPro" id="IPR045355">
    <property type="entry name" value="PolyA_pol_cat_su"/>
</dbReference>
<feature type="domain" description="Poly(A) polymerase catalytic subunit" evidence="12">
    <location>
        <begin position="62"/>
        <end position="188"/>
    </location>
</feature>
<evidence type="ECO:0000259" key="12">
    <source>
        <dbReference type="Pfam" id="PF19244"/>
    </source>
</evidence>
<dbReference type="GO" id="GO:0005524">
    <property type="term" value="F:ATP binding"/>
    <property type="evidence" value="ECO:0007669"/>
    <property type="project" value="UniProtKB-KW"/>
</dbReference>
<comment type="catalytic activity">
    <reaction evidence="11">
        <text>RNA(n) + ATP = RNA(n)-3'-adenine ribonucleotide + diphosphate</text>
        <dbReference type="Rhea" id="RHEA:11332"/>
        <dbReference type="Rhea" id="RHEA-COMP:14527"/>
        <dbReference type="Rhea" id="RHEA-COMP:17347"/>
        <dbReference type="ChEBI" id="CHEBI:30616"/>
        <dbReference type="ChEBI" id="CHEBI:33019"/>
        <dbReference type="ChEBI" id="CHEBI:140395"/>
        <dbReference type="ChEBI" id="CHEBI:173115"/>
        <dbReference type="EC" id="2.7.7.19"/>
    </reaction>
</comment>
<accession>A0A481YZA1</accession>
<protein>
    <recommendedName>
        <fullName evidence="10">Putative poly(A) polymerase catalytic subunit</fullName>
        <ecNumber evidence="2">2.7.7.19</ecNumber>
    </recommendedName>
</protein>
<evidence type="ECO:0000256" key="11">
    <source>
        <dbReference type="ARBA" id="ARBA00048830"/>
    </source>
</evidence>
<evidence type="ECO:0000256" key="8">
    <source>
        <dbReference type="ARBA" id="ARBA00023163"/>
    </source>
</evidence>
<proteinExistence type="inferred from homology"/>
<evidence type="ECO:0000256" key="4">
    <source>
        <dbReference type="ARBA" id="ARBA00022679"/>
    </source>
</evidence>
<keyword evidence="7" id="KW-0946">Virion</keyword>
<evidence type="ECO:0000256" key="9">
    <source>
        <dbReference type="ARBA" id="ARBA00025732"/>
    </source>
</evidence>
<comment type="subcellular location">
    <subcellularLocation>
        <location evidence="1">Virion</location>
    </subcellularLocation>
</comment>
<evidence type="ECO:0000256" key="5">
    <source>
        <dbReference type="ARBA" id="ARBA00022741"/>
    </source>
</evidence>
<keyword evidence="5" id="KW-0547">Nucleotide-binding</keyword>
<evidence type="ECO:0000256" key="10">
    <source>
        <dbReference type="ARBA" id="ARBA00026159"/>
    </source>
</evidence>
<evidence type="ECO:0000313" key="13">
    <source>
        <dbReference type="EMBL" id="QBK87786.1"/>
    </source>
</evidence>
<evidence type="ECO:0000256" key="2">
    <source>
        <dbReference type="ARBA" id="ARBA00012388"/>
    </source>
</evidence>
<evidence type="ECO:0000256" key="3">
    <source>
        <dbReference type="ARBA" id="ARBA00022664"/>
    </source>
</evidence>
<keyword evidence="6" id="KW-0067">ATP-binding</keyword>